<dbReference type="Proteomes" id="UP000290261">
    <property type="component" value="Unassembled WGS sequence"/>
</dbReference>
<feature type="domain" description="Amidase" evidence="1">
    <location>
        <begin position="111"/>
        <end position="391"/>
    </location>
</feature>
<sequence length="552" mass="60775">MGKYAVYCFLILGFFSCKLEKAESSKDKVLWVPYNDSTEVAANAEHENTRMRYKFIQSKVLDKNEVFSTLYQEVSQFAEERYEVMKPLVLEQDIPTIQNHIDQGKFTYEDLVLFYLHRIYKYELPNHTTLNTIIALNPNVLEEARGLDENLEIHHPIYGMPILLKDNIGTLGMKTTAGAVALKENQTNDAFIVERLKANGALILGKVNLSEWANYICEGCPNGQSAVGGQTLNPYGRRIFDTGGSSAGSGTSTAANYAVGAVGTETSGSILSPSTNNSVVGLKPTIGLLSRTGIVPISSTLDTPGPMTKNVADNAILLDAMLGKDEKDSKSVVPEPGILSAWLNPESLQNVRLGVMKDLLEQDSLYAVSVNRLKEAGAQIVEYESNDVALDGFLSLLNIDMRNDLVAYLDSQVKDSLVKVKSVQDIVNFNKKDSLVRIPYGQGRFDGILQDSISEEDFQVLKETLKTSGKEYFSIMDRENLDAVLSVGSSHSSLAAVAEYPALTIPMGYGPEGRPTNLTFIGKPWTEAHLLRIGKAFEDLTKSRKIPEAYRD</sequence>
<organism evidence="2 3">
    <name type="scientific">Flagellimonas olearia</name>
    <dbReference type="NCBI Taxonomy" id="552546"/>
    <lineage>
        <taxon>Bacteria</taxon>
        <taxon>Pseudomonadati</taxon>
        <taxon>Bacteroidota</taxon>
        <taxon>Flavobacteriia</taxon>
        <taxon>Flavobacteriales</taxon>
        <taxon>Flavobacteriaceae</taxon>
        <taxon>Flagellimonas</taxon>
    </lineage>
</organism>
<dbReference type="PANTHER" id="PTHR42678">
    <property type="entry name" value="AMIDASE"/>
    <property type="match status" value="1"/>
</dbReference>
<evidence type="ECO:0000259" key="1">
    <source>
        <dbReference type="Pfam" id="PF01425"/>
    </source>
</evidence>
<dbReference type="PROSITE" id="PS51257">
    <property type="entry name" value="PROKAR_LIPOPROTEIN"/>
    <property type="match status" value="1"/>
</dbReference>
<evidence type="ECO:0000313" key="3">
    <source>
        <dbReference type="Proteomes" id="UP000290261"/>
    </source>
</evidence>
<dbReference type="Pfam" id="PF01425">
    <property type="entry name" value="Amidase"/>
    <property type="match status" value="1"/>
</dbReference>
<proteinExistence type="predicted"/>
<dbReference type="AlphaFoldDB" id="A0A444VHC5"/>
<dbReference type="InterPro" id="IPR036928">
    <property type="entry name" value="AS_sf"/>
</dbReference>
<dbReference type="Gene3D" id="3.90.1300.10">
    <property type="entry name" value="Amidase signature (AS) domain"/>
    <property type="match status" value="1"/>
</dbReference>
<protein>
    <submittedName>
        <fullName evidence="2">Amidase</fullName>
    </submittedName>
</protein>
<gene>
    <name evidence="2" type="ORF">DN53_06640</name>
</gene>
<evidence type="ECO:0000313" key="2">
    <source>
        <dbReference type="EMBL" id="RYC50153.1"/>
    </source>
</evidence>
<comment type="caution">
    <text evidence="2">The sequence shown here is derived from an EMBL/GenBank/DDBJ whole genome shotgun (WGS) entry which is preliminary data.</text>
</comment>
<dbReference type="InterPro" id="IPR023631">
    <property type="entry name" value="Amidase_dom"/>
</dbReference>
<dbReference type="PANTHER" id="PTHR42678:SF34">
    <property type="entry name" value="OS04G0183300 PROTEIN"/>
    <property type="match status" value="1"/>
</dbReference>
<keyword evidence="3" id="KW-1185">Reference proteome</keyword>
<name>A0A444VHC5_9FLAO</name>
<dbReference type="SUPFAM" id="SSF75304">
    <property type="entry name" value="Amidase signature (AS) enzymes"/>
    <property type="match status" value="1"/>
</dbReference>
<dbReference type="EMBL" id="JJMP01000012">
    <property type="protein sequence ID" value="RYC50153.1"/>
    <property type="molecule type" value="Genomic_DNA"/>
</dbReference>
<reference evidence="2 3" key="1">
    <citation type="submission" date="2014-04" db="EMBL/GenBank/DDBJ databases">
        <title>Whole genome of Muricauda olearia.</title>
        <authorList>
            <person name="Zhang X.-H."/>
            <person name="Tang K."/>
        </authorList>
    </citation>
    <scope>NUCLEOTIDE SEQUENCE [LARGE SCALE GENOMIC DNA]</scope>
    <source>
        <strain evidence="2 3">Th120</strain>
    </source>
</reference>
<dbReference type="RefSeq" id="WP_129656166.1">
    <property type="nucleotide sequence ID" value="NZ_ML142916.1"/>
</dbReference>
<accession>A0A444VHC5</accession>